<sequence length="44" mass="4434">MSGNKAAPDANVAPSTHACGVSWPIAWLLAMAVTPAQQASPLMA</sequence>
<proteinExistence type="predicted"/>
<accession>A0A8J3CGV8</accession>
<comment type="caution">
    <text evidence="1">The sequence shown here is derived from an EMBL/GenBank/DDBJ whole genome shotgun (WGS) entry which is preliminary data.</text>
</comment>
<gene>
    <name evidence="1" type="ORF">GCM10012275_32940</name>
</gene>
<evidence type="ECO:0000313" key="1">
    <source>
        <dbReference type="EMBL" id="GGM59150.1"/>
    </source>
</evidence>
<reference evidence="1" key="2">
    <citation type="submission" date="2020-09" db="EMBL/GenBank/DDBJ databases">
        <authorList>
            <person name="Sun Q."/>
            <person name="Zhou Y."/>
        </authorList>
    </citation>
    <scope>NUCLEOTIDE SEQUENCE</scope>
    <source>
        <strain evidence="1">CGMCC 4.5737</strain>
    </source>
</reference>
<keyword evidence="2" id="KW-1185">Reference proteome</keyword>
<organism evidence="1 2">
    <name type="scientific">Longimycelium tulufanense</name>
    <dbReference type="NCBI Taxonomy" id="907463"/>
    <lineage>
        <taxon>Bacteria</taxon>
        <taxon>Bacillati</taxon>
        <taxon>Actinomycetota</taxon>
        <taxon>Actinomycetes</taxon>
        <taxon>Pseudonocardiales</taxon>
        <taxon>Pseudonocardiaceae</taxon>
        <taxon>Longimycelium</taxon>
    </lineage>
</organism>
<dbReference type="Proteomes" id="UP000637578">
    <property type="component" value="Unassembled WGS sequence"/>
</dbReference>
<dbReference type="AlphaFoldDB" id="A0A8J3CGV8"/>
<protein>
    <submittedName>
        <fullName evidence="1">Uncharacterized protein</fullName>
    </submittedName>
</protein>
<name>A0A8J3CGV8_9PSEU</name>
<evidence type="ECO:0000313" key="2">
    <source>
        <dbReference type="Proteomes" id="UP000637578"/>
    </source>
</evidence>
<dbReference type="EMBL" id="BMMK01000014">
    <property type="protein sequence ID" value="GGM59150.1"/>
    <property type="molecule type" value="Genomic_DNA"/>
</dbReference>
<reference evidence="1" key="1">
    <citation type="journal article" date="2014" name="Int. J. Syst. Evol. Microbiol.">
        <title>Complete genome sequence of Corynebacterium casei LMG S-19264T (=DSM 44701T), isolated from a smear-ripened cheese.</title>
        <authorList>
            <consortium name="US DOE Joint Genome Institute (JGI-PGF)"/>
            <person name="Walter F."/>
            <person name="Albersmeier A."/>
            <person name="Kalinowski J."/>
            <person name="Ruckert C."/>
        </authorList>
    </citation>
    <scope>NUCLEOTIDE SEQUENCE</scope>
    <source>
        <strain evidence="1">CGMCC 4.5737</strain>
    </source>
</reference>